<feature type="coiled-coil region" evidence="4">
    <location>
        <begin position="545"/>
        <end position="593"/>
    </location>
</feature>
<dbReference type="InterPro" id="IPR025662">
    <property type="entry name" value="Sigma_54_int_dom_ATP-bd_1"/>
</dbReference>
<feature type="coiled-coil region" evidence="4">
    <location>
        <begin position="284"/>
        <end position="431"/>
    </location>
</feature>
<dbReference type="Gene3D" id="1.10.287.1490">
    <property type="match status" value="1"/>
</dbReference>
<dbReference type="EMBL" id="RJPY01000023">
    <property type="protein sequence ID" value="RSJ93481.1"/>
    <property type="molecule type" value="Genomic_DNA"/>
</dbReference>
<dbReference type="PANTHER" id="PTHR32114">
    <property type="entry name" value="ABC TRANSPORTER ABCH.3"/>
    <property type="match status" value="1"/>
</dbReference>
<proteinExistence type="inferred from homology"/>
<evidence type="ECO:0000256" key="2">
    <source>
        <dbReference type="ARBA" id="ARBA00011322"/>
    </source>
</evidence>
<keyword evidence="4" id="KW-0175">Coiled coil</keyword>
<evidence type="ECO:0000256" key="4">
    <source>
        <dbReference type="SAM" id="Coils"/>
    </source>
</evidence>
<sequence length="1045" mass="118935">MRPIALKLSYFGPFESADIDFRNFIESPIFLISGDTGAGKSTILDAMSYALFGATTGSRGPKEVRSQFATVEEKTQVTFYFEQGSHLYRVVRSPEQTLMGTRKVRDQAPEASLAIVNGVNGKELQSLASKPKDVGLEIAGILRLDHEQFKKIILLPQNDFSRFLKDSSEEKKKILKKIFGTEVFEDFQSRLKDRYILAKSADEEATRALQTHYQSDTWTPEEQDKIEDALEADRLEETVRGLLQVRKESHELAKKAHQEATAERERIDALYQTGQKLARDFKSLEDLQADYQEQILDKADEQAEKKGRLKQLRWAEQLASDIAKIDQARADEKANRDKLKVLQAESQDQKKAIKDLVERKSELFKREREIDRLREELKKLPTQIFKAKQSKDKQDKIDQAQLELSKFQAQLKENQAQKEEQSDRLAQLEENVLDSALLDAEKVRLDAMSSFIDGQLKPQAANCDSALKKAKQLEIKWKDYQNKLPQLKEEFEQAQREVQAKERNRRQMMIAQLQEDLVEGQACPVCGAEDHPLAENGHRVSNEELIDLIQSVDQAQAQYDQKRSELDVLQESIARQEEDFQMQNKEYQDYQDQLNASYKQFQARFGGEFSDDFDLAAIQEGFKEQKDSFEAKSKQNQELQAQAGQLKASLQELDQALNLVQKDLNATSSKIESLEEEIAELDVKVGSQELEALQSDCQKQVQGYEEQKEQLESQLNKNQEQLSNYQGQIKTLESTLADLGQVLEETGRKLAEKLAAADALTHEEAVARTWIDADQELEELNRQITQYETHEERLKKDIQQLEESLSDQERPDLVSLEKSRQDSIKAAEIQASQVTRAEVAQAQASKEFKAIEKILSQQADSKAAFQSLQQLYDAMFGKTGGDKLDLETYVLQSYLEQILSYANAHFINHLSNNRYQFELPEEARDRRSNRGLDINVYDNETGESRSTDTLSGGETFIAALSIALSLSEVVQNSSRGVPIDALFIDEGFGSLDQETLKKAMQVLEEIGENRLVGVISHIEEMKATIRQQLVIKKTGNGRSQVKVSV</sequence>
<dbReference type="InterPro" id="IPR027417">
    <property type="entry name" value="P-loop_NTPase"/>
</dbReference>
<name>A0A3R9M2I7_STRMT</name>
<dbReference type="PROSITE" id="PS00675">
    <property type="entry name" value="SIGMA54_INTERACT_1"/>
    <property type="match status" value="1"/>
</dbReference>
<dbReference type="InterPro" id="IPR038729">
    <property type="entry name" value="Rad50/SbcC_AAA"/>
</dbReference>
<reference evidence="6 7" key="1">
    <citation type="submission" date="2018-11" db="EMBL/GenBank/DDBJ databases">
        <title>Species Designations Belie Phenotypic and Genotypic Heterogeneity in Oral Streptococci.</title>
        <authorList>
            <person name="Velsko I."/>
        </authorList>
    </citation>
    <scope>NUCLEOTIDE SEQUENCE [LARGE SCALE GENOMIC DNA]</scope>
    <source>
        <strain evidence="6 7">BCC08</strain>
    </source>
</reference>
<dbReference type="SUPFAM" id="SSF52540">
    <property type="entry name" value="P-loop containing nucleoside triphosphate hydrolases"/>
    <property type="match status" value="1"/>
</dbReference>
<evidence type="ECO:0000259" key="5">
    <source>
        <dbReference type="Pfam" id="PF13476"/>
    </source>
</evidence>
<dbReference type="RefSeq" id="WP_125852591.1">
    <property type="nucleotide sequence ID" value="NZ_RJPY01000023.1"/>
</dbReference>
<feature type="coiled-coil region" evidence="4">
    <location>
        <begin position="773"/>
        <end position="804"/>
    </location>
</feature>
<evidence type="ECO:0000256" key="1">
    <source>
        <dbReference type="ARBA" id="ARBA00006930"/>
    </source>
</evidence>
<comment type="subunit">
    <text evidence="2">Heterodimer of SbcC and SbcD.</text>
</comment>
<dbReference type="Pfam" id="PF13558">
    <property type="entry name" value="SbcC_Walker_B"/>
    <property type="match status" value="1"/>
</dbReference>
<evidence type="ECO:0000256" key="3">
    <source>
        <dbReference type="ARBA" id="ARBA00013368"/>
    </source>
</evidence>
<dbReference type="GO" id="GO:0016887">
    <property type="term" value="F:ATP hydrolysis activity"/>
    <property type="evidence" value="ECO:0007669"/>
    <property type="project" value="InterPro"/>
</dbReference>
<evidence type="ECO:0000313" key="7">
    <source>
        <dbReference type="Proteomes" id="UP000277773"/>
    </source>
</evidence>
<dbReference type="Proteomes" id="UP000277773">
    <property type="component" value="Unassembled WGS sequence"/>
</dbReference>
<dbReference type="PANTHER" id="PTHR32114:SF2">
    <property type="entry name" value="ABC TRANSPORTER ABCH.3"/>
    <property type="match status" value="1"/>
</dbReference>
<dbReference type="Gene3D" id="3.40.50.300">
    <property type="entry name" value="P-loop containing nucleotide triphosphate hydrolases"/>
    <property type="match status" value="2"/>
</dbReference>
<organism evidence="6 7">
    <name type="scientific">Streptococcus mitis</name>
    <dbReference type="NCBI Taxonomy" id="28037"/>
    <lineage>
        <taxon>Bacteria</taxon>
        <taxon>Bacillati</taxon>
        <taxon>Bacillota</taxon>
        <taxon>Bacilli</taxon>
        <taxon>Lactobacillales</taxon>
        <taxon>Streptococcaceae</taxon>
        <taxon>Streptococcus</taxon>
        <taxon>Streptococcus mitis group</taxon>
    </lineage>
</organism>
<dbReference type="AlphaFoldDB" id="A0A3R9M2I7"/>
<dbReference type="GO" id="GO:0006302">
    <property type="term" value="P:double-strand break repair"/>
    <property type="evidence" value="ECO:0007669"/>
    <property type="project" value="InterPro"/>
</dbReference>
<accession>A0A3R9M2I7</accession>
<dbReference type="Pfam" id="PF13476">
    <property type="entry name" value="AAA_23"/>
    <property type="match status" value="1"/>
</dbReference>
<feature type="coiled-coil region" evidence="4">
    <location>
        <begin position="463"/>
        <end position="511"/>
    </location>
</feature>
<feature type="coiled-coil region" evidence="4">
    <location>
        <begin position="622"/>
        <end position="735"/>
    </location>
</feature>
<protein>
    <recommendedName>
        <fullName evidence="3">Nuclease SbcCD subunit C</fullName>
    </recommendedName>
</protein>
<evidence type="ECO:0000313" key="6">
    <source>
        <dbReference type="EMBL" id="RSJ93481.1"/>
    </source>
</evidence>
<feature type="domain" description="Rad50/SbcC-type AAA" evidence="5">
    <location>
        <begin position="6"/>
        <end position="204"/>
    </location>
</feature>
<comment type="similarity">
    <text evidence="1">Belongs to the SMC family. SbcC subfamily.</text>
</comment>
<comment type="caution">
    <text evidence="6">The sequence shown here is derived from an EMBL/GenBank/DDBJ whole genome shotgun (WGS) entry which is preliminary data.</text>
</comment>
<gene>
    <name evidence="6" type="primary">sbcC</name>
    <name evidence="6" type="ORF">D8786_09940</name>
</gene>